<evidence type="ECO:0000313" key="2">
    <source>
        <dbReference type="Proteomes" id="UP000479000"/>
    </source>
</evidence>
<accession>A0A6H5GEL4</accession>
<organism evidence="1 2">
    <name type="scientific">Nesidiocoris tenuis</name>
    <dbReference type="NCBI Taxonomy" id="355587"/>
    <lineage>
        <taxon>Eukaryota</taxon>
        <taxon>Metazoa</taxon>
        <taxon>Ecdysozoa</taxon>
        <taxon>Arthropoda</taxon>
        <taxon>Hexapoda</taxon>
        <taxon>Insecta</taxon>
        <taxon>Pterygota</taxon>
        <taxon>Neoptera</taxon>
        <taxon>Paraneoptera</taxon>
        <taxon>Hemiptera</taxon>
        <taxon>Heteroptera</taxon>
        <taxon>Panheteroptera</taxon>
        <taxon>Cimicomorpha</taxon>
        <taxon>Miridae</taxon>
        <taxon>Dicyphina</taxon>
        <taxon>Nesidiocoris</taxon>
    </lineage>
</organism>
<proteinExistence type="predicted"/>
<sequence length="302" mass="34819">MYQYLCEGTPEDFGGAMASLPIHLSTCPLWYWPAQEKVIWLYRSTLSLLRPFPIDTDAQISLTLCWPSYSILVAISGELMASEGDLPGGRSCSIDIGRLYSMACQTDGMRRLKAPTARIREVERTDNYHCRPNKLELFQQPQDGNDLVICFYVTLISEKFALSQGRRPFHADRSSAFTYSTEYEETIVCPVLQAVSITTRGMPYCREGECCKLDGLRPPTAPDQRSRCIVWRLFRVRRDKEILEWKRRFHFPSLAVLRAWKVGDDMLISPSRRQHLNFSIRIWSGEDCRDSRVNFVLNVDLL</sequence>
<keyword evidence="2" id="KW-1185">Reference proteome</keyword>
<name>A0A6H5GEL4_9HEMI</name>
<dbReference type="Proteomes" id="UP000479000">
    <property type="component" value="Unassembled WGS sequence"/>
</dbReference>
<dbReference type="AlphaFoldDB" id="A0A6H5GEL4"/>
<reference evidence="1 2" key="1">
    <citation type="submission" date="2020-02" db="EMBL/GenBank/DDBJ databases">
        <authorList>
            <person name="Ferguson B K."/>
        </authorList>
    </citation>
    <scope>NUCLEOTIDE SEQUENCE [LARGE SCALE GENOMIC DNA]</scope>
</reference>
<dbReference type="EMBL" id="CADCXU010010376">
    <property type="protein sequence ID" value="CAB0001075.1"/>
    <property type="molecule type" value="Genomic_DNA"/>
</dbReference>
<protein>
    <submittedName>
        <fullName evidence="1">Uncharacterized protein</fullName>
    </submittedName>
</protein>
<gene>
    <name evidence="1" type="ORF">NTEN_LOCUS6862</name>
</gene>
<evidence type="ECO:0000313" key="1">
    <source>
        <dbReference type="EMBL" id="CAB0001075.1"/>
    </source>
</evidence>